<evidence type="ECO:0000313" key="3">
    <source>
        <dbReference type="EMBL" id="KKN32850.1"/>
    </source>
</evidence>
<accession>A0A0F9PM58</accession>
<dbReference type="GO" id="GO:0006166">
    <property type="term" value="P:purine ribonucleoside salvage"/>
    <property type="evidence" value="ECO:0007669"/>
    <property type="project" value="UniProtKB-KW"/>
</dbReference>
<evidence type="ECO:0008006" key="4">
    <source>
        <dbReference type="Google" id="ProtNLM"/>
    </source>
</evidence>
<protein>
    <recommendedName>
        <fullName evidence="4">Phosphoribosyltransferase domain-containing protein</fullName>
    </recommendedName>
</protein>
<dbReference type="SUPFAM" id="SSF53271">
    <property type="entry name" value="PRTase-like"/>
    <property type="match status" value="1"/>
</dbReference>
<dbReference type="InterPro" id="IPR050118">
    <property type="entry name" value="Pur/Pyrimidine_PRTase"/>
</dbReference>
<dbReference type="Gene3D" id="3.40.50.2020">
    <property type="match status" value="1"/>
</dbReference>
<comment type="caution">
    <text evidence="3">The sequence shown here is derived from an EMBL/GenBank/DDBJ whole genome shotgun (WGS) entry which is preliminary data.</text>
</comment>
<dbReference type="InterPro" id="IPR000836">
    <property type="entry name" value="PRTase_dom"/>
</dbReference>
<dbReference type="CDD" id="cd06223">
    <property type="entry name" value="PRTases_typeI"/>
    <property type="match status" value="1"/>
</dbReference>
<sequence length="209" mass="22813">MKRLEDNVHIRRIIEVYEAAGYLQTGPEKENYTTINELTDQVPAMRPETLEAAGQALYQLWPVTGNKILSEEDKGAVLAGYFSILAGRPLAMARRYSYELPGALTVGYAMEYGEGTLTVNGVYPGDRITLIDDTLATGGTAIAIAKAAIQMGAEVVEMRVVVEKLGMRGRARIYEELGIDVKAVIGITLNGSGRISVDQLMGQPRLKDY</sequence>
<dbReference type="InterPro" id="IPR029057">
    <property type="entry name" value="PRTase-like"/>
</dbReference>
<evidence type="ECO:0000256" key="1">
    <source>
        <dbReference type="ARBA" id="ARBA00022679"/>
    </source>
</evidence>
<organism evidence="3">
    <name type="scientific">marine sediment metagenome</name>
    <dbReference type="NCBI Taxonomy" id="412755"/>
    <lineage>
        <taxon>unclassified sequences</taxon>
        <taxon>metagenomes</taxon>
        <taxon>ecological metagenomes</taxon>
    </lineage>
</organism>
<dbReference type="EMBL" id="LAZR01002225">
    <property type="protein sequence ID" value="KKN32850.1"/>
    <property type="molecule type" value="Genomic_DNA"/>
</dbReference>
<dbReference type="PANTHER" id="PTHR43864">
    <property type="entry name" value="HYPOXANTHINE/GUANINE PHOSPHORIBOSYLTRANSFERASE"/>
    <property type="match status" value="1"/>
</dbReference>
<keyword evidence="1" id="KW-0808">Transferase</keyword>
<dbReference type="PANTHER" id="PTHR43864:SF1">
    <property type="entry name" value="XANTHINE PHOSPHORIBOSYLTRANSFERASE"/>
    <property type="match status" value="1"/>
</dbReference>
<dbReference type="GO" id="GO:0016740">
    <property type="term" value="F:transferase activity"/>
    <property type="evidence" value="ECO:0007669"/>
    <property type="project" value="UniProtKB-KW"/>
</dbReference>
<gene>
    <name evidence="3" type="ORF">LCGC14_0809680</name>
</gene>
<keyword evidence="2" id="KW-0660">Purine salvage</keyword>
<reference evidence="3" key="1">
    <citation type="journal article" date="2015" name="Nature">
        <title>Complex archaea that bridge the gap between prokaryotes and eukaryotes.</title>
        <authorList>
            <person name="Spang A."/>
            <person name="Saw J.H."/>
            <person name="Jorgensen S.L."/>
            <person name="Zaremba-Niedzwiedzka K."/>
            <person name="Martijn J."/>
            <person name="Lind A.E."/>
            <person name="van Eijk R."/>
            <person name="Schleper C."/>
            <person name="Guy L."/>
            <person name="Ettema T.J."/>
        </authorList>
    </citation>
    <scope>NUCLEOTIDE SEQUENCE</scope>
</reference>
<name>A0A0F9PM58_9ZZZZ</name>
<evidence type="ECO:0000256" key="2">
    <source>
        <dbReference type="ARBA" id="ARBA00022726"/>
    </source>
</evidence>
<dbReference type="AlphaFoldDB" id="A0A0F9PM58"/>
<proteinExistence type="predicted"/>